<name>A0A2C9CYZ6_9CAUD</name>
<protein>
    <submittedName>
        <fullName evidence="2">Uncharacterized protein</fullName>
    </submittedName>
</protein>
<feature type="region of interest" description="Disordered" evidence="1">
    <location>
        <begin position="343"/>
        <end position="417"/>
    </location>
</feature>
<proteinExistence type="predicted"/>
<gene>
    <name evidence="2" type="primary">g208</name>
</gene>
<organism evidence="2 3">
    <name type="scientific">Yersinia phage fHe-Yen9-03</name>
    <dbReference type="NCBI Taxonomy" id="2052743"/>
    <lineage>
        <taxon>Viruses</taxon>
        <taxon>Duplodnaviria</taxon>
        <taxon>Heunggongvirae</taxon>
        <taxon>Uroviricota</taxon>
        <taxon>Caudoviricetes</taxon>
        <taxon>Eneladusvirus</taxon>
        <taxon>Eneladusvirus Yen904</taxon>
    </lineage>
</organism>
<feature type="region of interest" description="Disordered" evidence="1">
    <location>
        <begin position="220"/>
        <end position="242"/>
    </location>
</feature>
<accession>A0A2C9CYZ6</accession>
<evidence type="ECO:0000313" key="3">
    <source>
        <dbReference type="Proteomes" id="UP000241364"/>
    </source>
</evidence>
<feature type="compositionally biased region" description="Low complexity" evidence="1">
    <location>
        <begin position="383"/>
        <end position="416"/>
    </location>
</feature>
<evidence type="ECO:0000313" key="2">
    <source>
        <dbReference type="EMBL" id="SOK59016.1"/>
    </source>
</evidence>
<dbReference type="Proteomes" id="UP000241364">
    <property type="component" value="Chromosome i"/>
</dbReference>
<reference evidence="3" key="1">
    <citation type="submission" date="2017-10" db="EMBL/GenBank/DDBJ databases">
        <authorList>
            <person name="Skurnik M."/>
        </authorList>
    </citation>
    <scope>NUCLEOTIDE SEQUENCE [LARGE SCALE GENOMIC DNA]</scope>
    <source>
        <strain evidence="3">fHe-Yen9-03</strain>
    </source>
</reference>
<sequence length="470" mass="52241">MTILGNIKVPNNYVYTSHKGTEYVYLDGSWLNCETMNEVSNVHNFKMNQSAIKQIAEHNNSNDLKIGKKYLINESVYVYVGRNQVTKNDSLLHESINKNIVSLMEAGNSDFSNFVRGNTTELEIPNKFQSQGYTYNKSKNTWSGDNGEITDTQDNKDLNSIAIKDIQNYNSKDDFPVNSTIDWQGKTLTWNGNNWVNPDGRIIGNKFNSKVYDYLDEFPSNNKSSESEADNSSKDSSSDVSDVSDVPNGYIYTSAKQKRYIKKNGQWISLETKKPINSSTAAPLERAAIEAIKKQNTSSKIKIGQEFKNNYGQMYRYVGGLRFISDEGKSLPEDVAREIISSIDDTKQSNEEQPVQGNKEQPAQSVQSVQGNKEQPAQSVQGNEEPNNAPNAPIQPAQNNSTGQSNKPDSNSNSDPLQALADEIKSNSSAPRIIVLLSRGDKLSLMAADILLSGKKNEALQILNSLNNTD</sequence>
<evidence type="ECO:0000256" key="1">
    <source>
        <dbReference type="SAM" id="MobiDB-lite"/>
    </source>
</evidence>
<feature type="compositionally biased region" description="Polar residues" evidence="1">
    <location>
        <begin position="351"/>
        <end position="382"/>
    </location>
</feature>
<dbReference type="EMBL" id="LT960552">
    <property type="protein sequence ID" value="SOK59016.1"/>
    <property type="molecule type" value="Genomic_DNA"/>
</dbReference>